<feature type="domain" description="ABC transporter" evidence="3">
    <location>
        <begin position="1"/>
        <end position="232"/>
    </location>
</feature>
<dbReference type="PROSITE" id="PS50893">
    <property type="entry name" value="ABC_TRANSPORTER_2"/>
    <property type="match status" value="1"/>
</dbReference>
<evidence type="ECO:0000313" key="5">
    <source>
        <dbReference type="Proteomes" id="UP000618591"/>
    </source>
</evidence>
<dbReference type="InterPro" id="IPR011868">
    <property type="entry name" value="ModC_ABC_ATP-bd"/>
</dbReference>
<sequence>MISVAVERRLGAFTLDVAFEGPGDGVTALFGPSGAGKSATLAAIAGSGAVTRGRIVLGERVLTDTATGVFVRPPARRIGWVFQDARLFPHLKVEGNLRYGLKRAPLPHRIAFDHVVDVLDIGHLLARGVADLSGGERQRVALGRALLSQPDLLLLDEPLAALDGERKAEILAYIQRLKADFRLPMLYVTHDADEVRSVADHVVLLEAGRVVAAGGVEIAPGGRRAATIVGRDGDGVLLRVAGDVAAGERVDLRVE</sequence>
<reference evidence="5" key="1">
    <citation type="journal article" date="2019" name="Int. J. Syst. Evol. Microbiol.">
        <title>The Global Catalogue of Microorganisms (GCM) 10K type strain sequencing project: providing services to taxonomists for standard genome sequencing and annotation.</title>
        <authorList>
            <consortium name="The Broad Institute Genomics Platform"/>
            <consortium name="The Broad Institute Genome Sequencing Center for Infectious Disease"/>
            <person name="Wu L."/>
            <person name="Ma J."/>
        </authorList>
    </citation>
    <scope>NUCLEOTIDE SEQUENCE [LARGE SCALE GENOMIC DNA]</scope>
    <source>
        <strain evidence="5">CGMCC 1.10106</strain>
    </source>
</reference>
<dbReference type="NCBIfam" id="TIGR02142">
    <property type="entry name" value="modC_ABC"/>
    <property type="match status" value="1"/>
</dbReference>
<dbReference type="InterPro" id="IPR003593">
    <property type="entry name" value="AAA+_ATPase"/>
</dbReference>
<dbReference type="PROSITE" id="PS00211">
    <property type="entry name" value="ABC_TRANSPORTER_1"/>
    <property type="match status" value="1"/>
</dbReference>
<dbReference type="InterPro" id="IPR027417">
    <property type="entry name" value="P-loop_NTPase"/>
</dbReference>
<dbReference type="EMBL" id="BMDW01000004">
    <property type="protein sequence ID" value="GGA41945.1"/>
    <property type="molecule type" value="Genomic_DNA"/>
</dbReference>
<keyword evidence="1" id="KW-0547">Nucleotide-binding</keyword>
<dbReference type="Pfam" id="PF00005">
    <property type="entry name" value="ABC_tran"/>
    <property type="match status" value="1"/>
</dbReference>
<dbReference type="RefSeq" id="WP_188445791.1">
    <property type="nucleotide sequence ID" value="NZ_BMDW01000004.1"/>
</dbReference>
<accession>A0ABQ1GE24</accession>
<dbReference type="SUPFAM" id="SSF52540">
    <property type="entry name" value="P-loop containing nucleoside triphosphate hydrolases"/>
    <property type="match status" value="1"/>
</dbReference>
<dbReference type="PANTHER" id="PTHR43514:SF4">
    <property type="entry name" value="ABC TRANSPORTER I FAMILY MEMBER 10"/>
    <property type="match status" value="1"/>
</dbReference>
<evidence type="ECO:0000256" key="1">
    <source>
        <dbReference type="ARBA" id="ARBA00022741"/>
    </source>
</evidence>
<dbReference type="InterPro" id="IPR017871">
    <property type="entry name" value="ABC_transporter-like_CS"/>
</dbReference>
<dbReference type="InterPro" id="IPR003439">
    <property type="entry name" value="ABC_transporter-like_ATP-bd"/>
</dbReference>
<evidence type="ECO:0000256" key="2">
    <source>
        <dbReference type="ARBA" id="ARBA00022840"/>
    </source>
</evidence>
<protein>
    <recommendedName>
        <fullName evidence="3">ABC transporter domain-containing protein</fullName>
    </recommendedName>
</protein>
<keyword evidence="5" id="KW-1185">Reference proteome</keyword>
<dbReference type="SMART" id="SM00382">
    <property type="entry name" value="AAA"/>
    <property type="match status" value="1"/>
</dbReference>
<evidence type="ECO:0000259" key="3">
    <source>
        <dbReference type="PROSITE" id="PS50893"/>
    </source>
</evidence>
<keyword evidence="2" id="KW-0067">ATP-binding</keyword>
<organism evidence="4 5">
    <name type="scientific">Sphingomonas psychrolutea</name>
    <dbReference type="NCBI Taxonomy" id="1259676"/>
    <lineage>
        <taxon>Bacteria</taxon>
        <taxon>Pseudomonadati</taxon>
        <taxon>Pseudomonadota</taxon>
        <taxon>Alphaproteobacteria</taxon>
        <taxon>Sphingomonadales</taxon>
        <taxon>Sphingomonadaceae</taxon>
        <taxon>Sphingomonas</taxon>
    </lineage>
</organism>
<name>A0ABQ1GE24_9SPHN</name>
<dbReference type="Proteomes" id="UP000618591">
    <property type="component" value="Unassembled WGS sequence"/>
</dbReference>
<gene>
    <name evidence="4" type="ORF">GCM10011395_10320</name>
</gene>
<dbReference type="Gene3D" id="3.40.50.300">
    <property type="entry name" value="P-loop containing nucleotide triphosphate hydrolases"/>
    <property type="match status" value="1"/>
</dbReference>
<comment type="caution">
    <text evidence="4">The sequence shown here is derived from an EMBL/GenBank/DDBJ whole genome shotgun (WGS) entry which is preliminary data.</text>
</comment>
<dbReference type="InterPro" id="IPR050334">
    <property type="entry name" value="Molybdenum_import_ModC"/>
</dbReference>
<proteinExistence type="predicted"/>
<evidence type="ECO:0000313" key="4">
    <source>
        <dbReference type="EMBL" id="GGA41945.1"/>
    </source>
</evidence>
<dbReference type="PANTHER" id="PTHR43514">
    <property type="entry name" value="ABC TRANSPORTER I FAMILY MEMBER 10"/>
    <property type="match status" value="1"/>
</dbReference>